<dbReference type="PROSITE" id="PS50893">
    <property type="entry name" value="ABC_TRANSPORTER_2"/>
    <property type="match status" value="2"/>
</dbReference>
<dbReference type="Gene3D" id="3.40.50.300">
    <property type="entry name" value="P-loop containing nucleotide triphosphate hydrolases"/>
    <property type="match status" value="2"/>
</dbReference>
<evidence type="ECO:0000259" key="10">
    <source>
        <dbReference type="PROSITE" id="PS50893"/>
    </source>
</evidence>
<dbReference type="InterPro" id="IPR013563">
    <property type="entry name" value="Oligopep_ABC_C"/>
</dbReference>
<dbReference type="Proteomes" id="UP001064262">
    <property type="component" value="Unassembled WGS sequence"/>
</dbReference>
<dbReference type="SUPFAM" id="SSF52540">
    <property type="entry name" value="P-loop containing nucleoside triphosphate hydrolases"/>
    <property type="match status" value="2"/>
</dbReference>
<evidence type="ECO:0000256" key="9">
    <source>
        <dbReference type="ARBA" id="ARBA00047356"/>
    </source>
</evidence>
<dbReference type="NCBIfam" id="NF007739">
    <property type="entry name" value="PRK10419.1"/>
    <property type="match status" value="2"/>
</dbReference>
<protein>
    <recommendedName>
        <fullName evidence="8">ABC-type dipeptide transporter</fullName>
        <ecNumber evidence="8">7.4.2.9</ecNumber>
    </recommendedName>
</protein>
<evidence type="ECO:0000313" key="12">
    <source>
        <dbReference type="Proteomes" id="UP001064262"/>
    </source>
</evidence>
<dbReference type="GO" id="GO:0055085">
    <property type="term" value="P:transmembrane transport"/>
    <property type="evidence" value="ECO:0007669"/>
    <property type="project" value="UniProtKB-ARBA"/>
</dbReference>
<evidence type="ECO:0000256" key="7">
    <source>
        <dbReference type="ARBA" id="ARBA00023136"/>
    </source>
</evidence>
<dbReference type="InterPro" id="IPR017871">
    <property type="entry name" value="ABC_transporter-like_CS"/>
</dbReference>
<gene>
    <name evidence="11" type="ORF">N5923_11590</name>
</gene>
<dbReference type="PANTHER" id="PTHR43297">
    <property type="entry name" value="OLIGOPEPTIDE TRANSPORT ATP-BINDING PROTEIN APPD"/>
    <property type="match status" value="1"/>
</dbReference>
<evidence type="ECO:0000313" key="11">
    <source>
        <dbReference type="EMBL" id="MCU5778133.1"/>
    </source>
</evidence>
<dbReference type="PANTHER" id="PTHR43297:SF2">
    <property type="entry name" value="DIPEPTIDE TRANSPORT ATP-BINDING PROTEIN DPPD"/>
    <property type="match status" value="1"/>
</dbReference>
<proteinExistence type="inferred from homology"/>
<dbReference type="RefSeq" id="WP_267140564.1">
    <property type="nucleotide sequence ID" value="NZ_JAODIL010000027.1"/>
</dbReference>
<sequence length="552" mass="61120">MAKLLEFENFSASFGDQRAVRNLNLALQQGEFLALVGESGCGKSITALSAMRLAPENARLSGAIRYQGRDLLSAPAATVRGLRGNEISMIFQEPMTSLNPVLTIGQQLTETLRCHRAISGRAARQQAIDLLDRVNIPHAARRVDDYAHHFSGGQRQRIMIALAVACEPKLLIADEPTTALDVTVQQQILSLLDRLRHELKMGVLFITHDLGLVEQRADRVAVMYQGQKVEENSKTALFHQPKHAYSRGLLAASLHSMEAPHYLSQRLTEIVHQPEAAPRLITPPLRSFAPLNRLAPPLLQLEDVSFNYAADSGSAGVKNISLTLQPGETLGLVGESGCGKSTLSKLILRLLTPDSGKIWLDGHEIAQWRSAQLAPLRQRMQMVFQDPYASLNPRHTIEEILTTPLRVHRPESRASHAQSVRQVLDQVGLPQSALKRLPHAFSGGQRQRIGIARALIVDPALLICDEPVSALDVSVQAQILNLLVDLKHERQLSLLFISHDLAVVKYIADRVMVMYQGETVEQGDHQQIWHQPQHPYTRQLLQSLAGRREAAA</sequence>
<feature type="domain" description="ABC transporter" evidence="10">
    <location>
        <begin position="5"/>
        <end position="250"/>
    </location>
</feature>
<keyword evidence="5" id="KW-0547">Nucleotide-binding</keyword>
<dbReference type="EC" id="7.4.2.9" evidence="8"/>
<dbReference type="SMART" id="SM00382">
    <property type="entry name" value="AAA"/>
    <property type="match status" value="2"/>
</dbReference>
<reference evidence="11" key="1">
    <citation type="submission" date="2022-09" db="EMBL/GenBank/DDBJ databases">
        <title>Winslowiella arboricola sp. nov., isolated from bleeding cankers on broadleaf hosts.</title>
        <authorList>
            <person name="Brady C."/>
            <person name="Kaur S."/>
            <person name="Crampton B."/>
            <person name="Maddock D."/>
            <person name="Arnold D."/>
            <person name="Denman S."/>
        </authorList>
    </citation>
    <scope>NUCLEOTIDE SEQUENCE</scope>
    <source>
        <strain evidence="11">BAC 15a-03b</strain>
    </source>
</reference>
<keyword evidence="4" id="KW-1003">Cell membrane</keyword>
<dbReference type="InterPro" id="IPR003593">
    <property type="entry name" value="AAA+_ATPase"/>
</dbReference>
<dbReference type="GO" id="GO:0005886">
    <property type="term" value="C:plasma membrane"/>
    <property type="evidence" value="ECO:0007669"/>
    <property type="project" value="UniProtKB-SubCell"/>
</dbReference>
<evidence type="ECO:0000256" key="6">
    <source>
        <dbReference type="ARBA" id="ARBA00022840"/>
    </source>
</evidence>
<evidence type="ECO:0000256" key="4">
    <source>
        <dbReference type="ARBA" id="ARBA00022475"/>
    </source>
</evidence>
<dbReference type="EMBL" id="JAODIM010000040">
    <property type="protein sequence ID" value="MCU5778133.1"/>
    <property type="molecule type" value="Genomic_DNA"/>
</dbReference>
<accession>A0A9J6PR44</accession>
<organism evidence="11 12">
    <name type="scientific">Winslowiella arboricola</name>
    <dbReference type="NCBI Taxonomy" id="2978220"/>
    <lineage>
        <taxon>Bacteria</taxon>
        <taxon>Pseudomonadati</taxon>
        <taxon>Pseudomonadota</taxon>
        <taxon>Gammaproteobacteria</taxon>
        <taxon>Enterobacterales</taxon>
        <taxon>Erwiniaceae</taxon>
        <taxon>Winslowiella</taxon>
    </lineage>
</organism>
<evidence type="ECO:0000256" key="2">
    <source>
        <dbReference type="ARBA" id="ARBA00006526"/>
    </source>
</evidence>
<evidence type="ECO:0000256" key="5">
    <source>
        <dbReference type="ARBA" id="ARBA00022741"/>
    </source>
</evidence>
<dbReference type="AlphaFoldDB" id="A0A9J6PR44"/>
<evidence type="ECO:0000256" key="1">
    <source>
        <dbReference type="ARBA" id="ARBA00004417"/>
    </source>
</evidence>
<evidence type="ECO:0000256" key="3">
    <source>
        <dbReference type="ARBA" id="ARBA00022448"/>
    </source>
</evidence>
<comment type="subcellular location">
    <subcellularLocation>
        <location evidence="1">Cell inner membrane</location>
        <topology evidence="1">Peripheral membrane protein</topology>
    </subcellularLocation>
</comment>
<dbReference type="Pfam" id="PF00005">
    <property type="entry name" value="ABC_tran"/>
    <property type="match status" value="2"/>
</dbReference>
<name>A0A9J6PR44_9GAMM</name>
<dbReference type="CDD" id="cd03257">
    <property type="entry name" value="ABC_NikE_OppD_transporters"/>
    <property type="match status" value="2"/>
</dbReference>
<comment type="caution">
    <text evidence="11">The sequence shown here is derived from an EMBL/GenBank/DDBJ whole genome shotgun (WGS) entry which is preliminary data.</text>
</comment>
<dbReference type="InterPro" id="IPR003439">
    <property type="entry name" value="ABC_transporter-like_ATP-bd"/>
</dbReference>
<dbReference type="Pfam" id="PF08352">
    <property type="entry name" value="oligo_HPY"/>
    <property type="match status" value="2"/>
</dbReference>
<keyword evidence="6 11" id="KW-0067">ATP-binding</keyword>
<dbReference type="InterPro" id="IPR027417">
    <property type="entry name" value="P-loop_NTPase"/>
</dbReference>
<dbReference type="GO" id="GO:0016887">
    <property type="term" value="F:ATP hydrolysis activity"/>
    <property type="evidence" value="ECO:0007669"/>
    <property type="project" value="InterPro"/>
</dbReference>
<evidence type="ECO:0000256" key="8">
    <source>
        <dbReference type="ARBA" id="ARBA00038852"/>
    </source>
</evidence>
<dbReference type="PROSITE" id="PS00211">
    <property type="entry name" value="ABC_TRANSPORTER_1"/>
    <property type="match status" value="2"/>
</dbReference>
<keyword evidence="3" id="KW-0813">Transport</keyword>
<feature type="domain" description="ABC transporter" evidence="10">
    <location>
        <begin position="299"/>
        <end position="541"/>
    </location>
</feature>
<dbReference type="GO" id="GO:0005524">
    <property type="term" value="F:ATP binding"/>
    <property type="evidence" value="ECO:0007669"/>
    <property type="project" value="UniProtKB-KW"/>
</dbReference>
<dbReference type="GO" id="GO:0015833">
    <property type="term" value="P:peptide transport"/>
    <property type="evidence" value="ECO:0007669"/>
    <property type="project" value="InterPro"/>
</dbReference>
<keyword evidence="12" id="KW-1185">Reference proteome</keyword>
<keyword evidence="7" id="KW-0472">Membrane</keyword>
<comment type="similarity">
    <text evidence="2">Belongs to the ABC transporter superfamily. Drug exporter-2 (TC 3.A.1.117) family.</text>
</comment>
<comment type="catalytic activity">
    <reaction evidence="9">
        <text>a dipeptide(out) + ATP + H2O = a dipeptide(in) + ADP + phosphate + H(+)</text>
        <dbReference type="Rhea" id="RHEA:23120"/>
        <dbReference type="ChEBI" id="CHEBI:15377"/>
        <dbReference type="ChEBI" id="CHEBI:15378"/>
        <dbReference type="ChEBI" id="CHEBI:30616"/>
        <dbReference type="ChEBI" id="CHEBI:43474"/>
        <dbReference type="ChEBI" id="CHEBI:90799"/>
        <dbReference type="ChEBI" id="CHEBI:456216"/>
        <dbReference type="EC" id="7.4.2.9"/>
    </reaction>
</comment>
<dbReference type="InterPro" id="IPR050388">
    <property type="entry name" value="ABC_Ni/Peptide_Import"/>
</dbReference>
<dbReference type="FunFam" id="3.40.50.300:FF:000016">
    <property type="entry name" value="Oligopeptide ABC transporter ATP-binding component"/>
    <property type="match status" value="2"/>
</dbReference>
<dbReference type="NCBIfam" id="NF008453">
    <property type="entry name" value="PRK11308.1"/>
    <property type="match status" value="2"/>
</dbReference>